<dbReference type="FunCoup" id="F0ZTZ7">
    <property type="interactions" value="2"/>
</dbReference>
<feature type="domain" description="UBX" evidence="2">
    <location>
        <begin position="403"/>
        <end position="465"/>
    </location>
</feature>
<dbReference type="SMART" id="SM00166">
    <property type="entry name" value="UBX"/>
    <property type="match status" value="1"/>
</dbReference>
<dbReference type="CDD" id="cd01767">
    <property type="entry name" value="UBX"/>
    <property type="match status" value="1"/>
</dbReference>
<dbReference type="KEGG" id="dpp:DICPUDRAFT_89145"/>
<dbReference type="SUPFAM" id="SSF54236">
    <property type="entry name" value="Ubiquitin-like"/>
    <property type="match status" value="1"/>
</dbReference>
<dbReference type="Pfam" id="PF14555">
    <property type="entry name" value="UBA_4"/>
    <property type="match status" value="1"/>
</dbReference>
<dbReference type="InterPro" id="IPR050730">
    <property type="entry name" value="UBX_domain-protein"/>
</dbReference>
<dbReference type="STRING" id="5786.F0ZTZ7"/>
<evidence type="ECO:0000313" key="4">
    <source>
        <dbReference type="Proteomes" id="UP000001064"/>
    </source>
</evidence>
<dbReference type="OMA" id="CAFPRKS"/>
<evidence type="ECO:0000259" key="2">
    <source>
        <dbReference type="PROSITE" id="PS50033"/>
    </source>
</evidence>
<dbReference type="GeneID" id="10508670"/>
<dbReference type="Pfam" id="PF13899">
    <property type="entry name" value="Thioredoxin_7"/>
    <property type="match status" value="1"/>
</dbReference>
<dbReference type="Gene3D" id="1.10.8.10">
    <property type="entry name" value="DNA helicase RuvA subunit, C-terminal domain"/>
    <property type="match status" value="1"/>
</dbReference>
<dbReference type="InParanoid" id="F0ZTZ7"/>
<dbReference type="SUPFAM" id="SSF46934">
    <property type="entry name" value="UBA-like"/>
    <property type="match status" value="1"/>
</dbReference>
<dbReference type="CDD" id="cd14273">
    <property type="entry name" value="UBA_TAP-C_like"/>
    <property type="match status" value="1"/>
</dbReference>
<feature type="compositionally biased region" description="Acidic residues" evidence="1">
    <location>
        <begin position="322"/>
        <end position="349"/>
    </location>
</feature>
<reference evidence="4" key="1">
    <citation type="journal article" date="2011" name="Genome Biol.">
        <title>Comparative genomics of the social amoebae Dictyostelium discoideum and Dictyostelium purpureum.</title>
        <authorList>
            <consortium name="US DOE Joint Genome Institute (JGI-PGF)"/>
            <person name="Sucgang R."/>
            <person name="Kuo A."/>
            <person name="Tian X."/>
            <person name="Salerno W."/>
            <person name="Parikh A."/>
            <person name="Feasley C.L."/>
            <person name="Dalin E."/>
            <person name="Tu H."/>
            <person name="Huang E."/>
            <person name="Barry K."/>
            <person name="Lindquist E."/>
            <person name="Shapiro H."/>
            <person name="Bruce D."/>
            <person name="Schmutz J."/>
            <person name="Salamov A."/>
            <person name="Fey P."/>
            <person name="Gaudet P."/>
            <person name="Anjard C."/>
            <person name="Babu M.M."/>
            <person name="Basu S."/>
            <person name="Bushmanova Y."/>
            <person name="van der Wel H."/>
            <person name="Katoh-Kurasawa M."/>
            <person name="Dinh C."/>
            <person name="Coutinho P.M."/>
            <person name="Saito T."/>
            <person name="Elias M."/>
            <person name="Schaap P."/>
            <person name="Kay R.R."/>
            <person name="Henrissat B."/>
            <person name="Eichinger L."/>
            <person name="Rivero F."/>
            <person name="Putnam N.H."/>
            <person name="West C.M."/>
            <person name="Loomis W.F."/>
            <person name="Chisholm R.L."/>
            <person name="Shaulsky G."/>
            <person name="Strassmann J.E."/>
            <person name="Queller D.C."/>
            <person name="Kuspa A."/>
            <person name="Grigoriev I.V."/>
        </authorList>
    </citation>
    <scope>NUCLEOTIDE SEQUENCE [LARGE SCALE GENOMIC DNA]</scope>
    <source>
        <strain evidence="4">QSDP1</strain>
    </source>
</reference>
<dbReference type="RefSeq" id="XP_003290881.1">
    <property type="nucleotide sequence ID" value="XM_003290833.1"/>
</dbReference>
<dbReference type="PANTHER" id="PTHR23322:SF6">
    <property type="entry name" value="UBX DOMAIN-CONTAINING PROTEIN 7"/>
    <property type="match status" value="1"/>
</dbReference>
<dbReference type="eggNOG" id="KOG1364">
    <property type="taxonomic scope" value="Eukaryota"/>
</dbReference>
<dbReference type="Gene3D" id="3.40.30.10">
    <property type="entry name" value="Glutaredoxin"/>
    <property type="match status" value="1"/>
</dbReference>
<accession>F0ZTZ7</accession>
<dbReference type="CDD" id="cd02958">
    <property type="entry name" value="UAS"/>
    <property type="match status" value="1"/>
</dbReference>
<evidence type="ECO:0000313" key="3">
    <source>
        <dbReference type="EMBL" id="EGC32590.1"/>
    </source>
</evidence>
<feature type="compositionally biased region" description="Basic and acidic residues" evidence="1">
    <location>
        <begin position="301"/>
        <end position="316"/>
    </location>
</feature>
<dbReference type="InterPro" id="IPR006577">
    <property type="entry name" value="UAS"/>
</dbReference>
<dbReference type="Proteomes" id="UP000001064">
    <property type="component" value="Unassembled WGS sequence"/>
</dbReference>
<protein>
    <recommendedName>
        <fullName evidence="2">UBX domain-containing protein</fullName>
    </recommendedName>
</protein>
<dbReference type="GO" id="GO:0043130">
    <property type="term" value="F:ubiquitin binding"/>
    <property type="evidence" value="ECO:0000318"/>
    <property type="project" value="GO_Central"/>
</dbReference>
<evidence type="ECO:0000256" key="1">
    <source>
        <dbReference type="SAM" id="MobiDB-lite"/>
    </source>
</evidence>
<dbReference type="PROSITE" id="PS50033">
    <property type="entry name" value="UBX"/>
    <property type="match status" value="1"/>
</dbReference>
<dbReference type="GO" id="GO:0005634">
    <property type="term" value="C:nucleus"/>
    <property type="evidence" value="ECO:0000318"/>
    <property type="project" value="GO_Central"/>
</dbReference>
<dbReference type="PANTHER" id="PTHR23322">
    <property type="entry name" value="FAS-ASSOCIATED PROTEIN"/>
    <property type="match status" value="1"/>
</dbReference>
<dbReference type="VEuPathDB" id="AmoebaDB:DICPUDRAFT_89145"/>
<dbReference type="AlphaFoldDB" id="F0ZTZ7"/>
<dbReference type="GO" id="GO:0043161">
    <property type="term" value="P:proteasome-mediated ubiquitin-dependent protein catabolic process"/>
    <property type="evidence" value="ECO:0000318"/>
    <property type="project" value="GO_Central"/>
</dbReference>
<dbReference type="InterPro" id="IPR003903">
    <property type="entry name" value="UIM_dom"/>
</dbReference>
<feature type="compositionally biased region" description="Low complexity" evidence="1">
    <location>
        <begin position="49"/>
        <end position="64"/>
    </location>
</feature>
<dbReference type="InterPro" id="IPR029071">
    <property type="entry name" value="Ubiquitin-like_domsf"/>
</dbReference>
<dbReference type="InterPro" id="IPR001012">
    <property type="entry name" value="UBX_dom"/>
</dbReference>
<name>F0ZTZ7_DICPU</name>
<dbReference type="Pfam" id="PF00789">
    <property type="entry name" value="UBX"/>
    <property type="match status" value="1"/>
</dbReference>
<dbReference type="SMART" id="SM00594">
    <property type="entry name" value="UAS"/>
    <property type="match status" value="1"/>
</dbReference>
<dbReference type="PROSITE" id="PS50330">
    <property type="entry name" value="UIM"/>
    <property type="match status" value="1"/>
</dbReference>
<organism evidence="3 4">
    <name type="scientific">Dictyostelium purpureum</name>
    <name type="common">Slime mold</name>
    <dbReference type="NCBI Taxonomy" id="5786"/>
    <lineage>
        <taxon>Eukaryota</taxon>
        <taxon>Amoebozoa</taxon>
        <taxon>Evosea</taxon>
        <taxon>Eumycetozoa</taxon>
        <taxon>Dictyostelia</taxon>
        <taxon>Dictyosteliales</taxon>
        <taxon>Dictyosteliaceae</taxon>
        <taxon>Dictyostelium</taxon>
    </lineage>
</organism>
<feature type="region of interest" description="Disordered" evidence="1">
    <location>
        <begin position="282"/>
        <end position="349"/>
    </location>
</feature>
<dbReference type="InterPro" id="IPR036249">
    <property type="entry name" value="Thioredoxin-like_sf"/>
</dbReference>
<dbReference type="Gene3D" id="3.10.20.90">
    <property type="entry name" value="Phosphatidylinositol 3-kinase Catalytic Subunit, Chain A, domain 1"/>
    <property type="match status" value="1"/>
</dbReference>
<sequence length="468" mass="54262">MDPDTVANFLSITGCEDEGLALQILEQNNWNIENSVNFFFSMNDGGASGSSSSTNKSSSESIPSGYQDYMEDDVRAPIPQMMDRLVDHIPQQTRRYQKPGNVFEAFRDFEKERNLNQNKLTDKQKTLAELFKPPLDILSFGTFDEIKKFAEEKELFLLVNIQDVSEFDCQKLNRDTWSNKDLKQLIKDSMIFWQVNKQSGEGIYFTQVYPVTQYPYIAIIDPRTGQKLADIHGFIDAEEMIEYLHQFFVSNSWTGKVEPMVTKSKKKKHNTEEEELEMAIQLSLQHEKPPSPPTPIKRQRERLEKEKQEKLKRDMQNSDNQNDQEDDQEDDQEYDQEEDEDDYFEDDIDNYDDNYYYGGGLAASNNGEKQFKEEIKEKVHQTQEINSKVGTEGDVSIQIRCPGEILKGSFHSTDKIQSVYYFVKVKTGIQDFKLVTSFPRVELSGDLMFKTLKEMDLVPRAVINLQTN</sequence>
<feature type="region of interest" description="Disordered" evidence="1">
    <location>
        <begin position="47"/>
        <end position="67"/>
    </location>
</feature>
<dbReference type="SUPFAM" id="SSF52833">
    <property type="entry name" value="Thioredoxin-like"/>
    <property type="match status" value="1"/>
</dbReference>
<dbReference type="InterPro" id="IPR009060">
    <property type="entry name" value="UBA-like_sf"/>
</dbReference>
<gene>
    <name evidence="3" type="ORF">DICPUDRAFT_89145</name>
</gene>
<dbReference type="EMBL" id="GL871185">
    <property type="protein sequence ID" value="EGC32590.1"/>
    <property type="molecule type" value="Genomic_DNA"/>
</dbReference>
<proteinExistence type="predicted"/>
<dbReference type="OrthoDB" id="270602at2759"/>
<keyword evidence="4" id="KW-1185">Reference proteome</keyword>